<evidence type="ECO:0000313" key="3">
    <source>
        <dbReference type="Proteomes" id="UP001174934"/>
    </source>
</evidence>
<gene>
    <name evidence="2" type="ORF">B0T17DRAFT_203472</name>
</gene>
<keyword evidence="1" id="KW-0472">Membrane</keyword>
<keyword evidence="1" id="KW-0812">Transmembrane</keyword>
<organism evidence="2 3">
    <name type="scientific">Bombardia bombarda</name>
    <dbReference type="NCBI Taxonomy" id="252184"/>
    <lineage>
        <taxon>Eukaryota</taxon>
        <taxon>Fungi</taxon>
        <taxon>Dikarya</taxon>
        <taxon>Ascomycota</taxon>
        <taxon>Pezizomycotina</taxon>
        <taxon>Sordariomycetes</taxon>
        <taxon>Sordariomycetidae</taxon>
        <taxon>Sordariales</taxon>
        <taxon>Lasiosphaeriaceae</taxon>
        <taxon>Bombardia</taxon>
    </lineage>
</organism>
<protein>
    <submittedName>
        <fullName evidence="2">Uncharacterized protein</fullName>
    </submittedName>
</protein>
<proteinExistence type="predicted"/>
<dbReference type="Proteomes" id="UP001174934">
    <property type="component" value="Unassembled WGS sequence"/>
</dbReference>
<accession>A0AA39X9Q8</accession>
<comment type="caution">
    <text evidence="2">The sequence shown here is derived from an EMBL/GenBank/DDBJ whole genome shotgun (WGS) entry which is preliminary data.</text>
</comment>
<dbReference type="EMBL" id="JAULSR010000002">
    <property type="protein sequence ID" value="KAK0629909.1"/>
    <property type="molecule type" value="Genomic_DNA"/>
</dbReference>
<reference evidence="2" key="1">
    <citation type="submission" date="2023-06" db="EMBL/GenBank/DDBJ databases">
        <title>Genome-scale phylogeny and comparative genomics of the fungal order Sordariales.</title>
        <authorList>
            <consortium name="Lawrence Berkeley National Laboratory"/>
            <person name="Hensen N."/>
            <person name="Bonometti L."/>
            <person name="Westerberg I."/>
            <person name="Brannstrom I.O."/>
            <person name="Guillou S."/>
            <person name="Cros-Aarteil S."/>
            <person name="Calhoun S."/>
            <person name="Haridas S."/>
            <person name="Kuo A."/>
            <person name="Mondo S."/>
            <person name="Pangilinan J."/>
            <person name="Riley R."/>
            <person name="LaButti K."/>
            <person name="Andreopoulos B."/>
            <person name="Lipzen A."/>
            <person name="Chen C."/>
            <person name="Yanf M."/>
            <person name="Daum C."/>
            <person name="Ng V."/>
            <person name="Clum A."/>
            <person name="Steindorff A."/>
            <person name="Ohm R."/>
            <person name="Martin F."/>
            <person name="Silar P."/>
            <person name="Natvig D."/>
            <person name="Lalanne C."/>
            <person name="Gautier V."/>
            <person name="Ament-velasquez S.L."/>
            <person name="Kruys A."/>
            <person name="Hutchinson M.I."/>
            <person name="Powell A.J."/>
            <person name="Barry K."/>
            <person name="Miller A.N."/>
            <person name="Grigoriev I.V."/>
            <person name="Debuchy R."/>
            <person name="Gladieux P."/>
            <person name="Thoren M.H."/>
            <person name="Johannesson H."/>
        </authorList>
    </citation>
    <scope>NUCLEOTIDE SEQUENCE</scope>
    <source>
        <strain evidence="2">SMH3391-2</strain>
    </source>
</reference>
<keyword evidence="1" id="KW-1133">Transmembrane helix</keyword>
<feature type="transmembrane region" description="Helical" evidence="1">
    <location>
        <begin position="20"/>
        <end position="40"/>
    </location>
</feature>
<name>A0AA39X9Q8_9PEZI</name>
<keyword evidence="3" id="KW-1185">Reference proteome</keyword>
<sequence length="83" mass="9653">MILYYVRQLIRNVLLDLWKLVTELFGYVLRSFWCVCLLGVSSPCTYYLVLNIMFIHICVLLLKCMQLIFDSRHGSSRGTNGST</sequence>
<feature type="transmembrane region" description="Helical" evidence="1">
    <location>
        <begin position="46"/>
        <end position="69"/>
    </location>
</feature>
<evidence type="ECO:0000313" key="2">
    <source>
        <dbReference type="EMBL" id="KAK0629909.1"/>
    </source>
</evidence>
<evidence type="ECO:0000256" key="1">
    <source>
        <dbReference type="SAM" id="Phobius"/>
    </source>
</evidence>
<dbReference type="AlphaFoldDB" id="A0AA39X9Q8"/>